<feature type="domain" description="Microcin J25-processing protein McjB C-terminal" evidence="1">
    <location>
        <begin position="95"/>
        <end position="205"/>
    </location>
</feature>
<proteinExistence type="predicted"/>
<dbReference type="RefSeq" id="WP_184199797.1">
    <property type="nucleotide sequence ID" value="NZ_JACIIV010000015.1"/>
</dbReference>
<sequence>MLDLGSQRYSVLDELATSLWSVLTRDGNDEGDLAQLAADYGVSRAEINRSLEAFAAEQVKAGWLCTPGASNPPPAPVADAGIALRTGSVAALGAIVATALSLRVRGFGPTYRALAERRWPAAVERGGVVAVVGRPFLAAENVILFRRGANDCLVRSLSLYRYLRASGVAATHVIGVRRIPFAAHAWVEVDGQGVLAPAPQGFARLATMM</sequence>
<dbReference type="Proteomes" id="UP000538147">
    <property type="component" value="Unassembled WGS sequence"/>
</dbReference>
<dbReference type="InterPro" id="IPR008792">
    <property type="entry name" value="PQQD"/>
</dbReference>
<organism evidence="2 3">
    <name type="scientific">Polymorphobacter multimanifer</name>
    <dbReference type="NCBI Taxonomy" id="1070431"/>
    <lineage>
        <taxon>Bacteria</taxon>
        <taxon>Pseudomonadati</taxon>
        <taxon>Pseudomonadota</taxon>
        <taxon>Alphaproteobacteria</taxon>
        <taxon>Sphingomonadales</taxon>
        <taxon>Sphingosinicellaceae</taxon>
        <taxon>Polymorphobacter</taxon>
    </lineage>
</organism>
<evidence type="ECO:0000259" key="1">
    <source>
        <dbReference type="Pfam" id="PF13471"/>
    </source>
</evidence>
<gene>
    <name evidence="2" type="ORF">FHS79_002282</name>
</gene>
<accession>A0A841L659</accession>
<evidence type="ECO:0000313" key="3">
    <source>
        <dbReference type="Proteomes" id="UP000538147"/>
    </source>
</evidence>
<dbReference type="Pfam" id="PF13471">
    <property type="entry name" value="Transglut_core3"/>
    <property type="match status" value="1"/>
</dbReference>
<reference evidence="2 3" key="1">
    <citation type="submission" date="2020-08" db="EMBL/GenBank/DDBJ databases">
        <title>Genomic Encyclopedia of Type Strains, Phase IV (KMG-IV): sequencing the most valuable type-strain genomes for metagenomic binning, comparative biology and taxonomic classification.</title>
        <authorList>
            <person name="Goeker M."/>
        </authorList>
    </citation>
    <scope>NUCLEOTIDE SEQUENCE [LARGE SCALE GENOMIC DNA]</scope>
    <source>
        <strain evidence="2 3">DSM 102189</strain>
    </source>
</reference>
<dbReference type="InterPro" id="IPR053521">
    <property type="entry name" value="McjB-like"/>
</dbReference>
<dbReference type="AlphaFoldDB" id="A0A841L659"/>
<dbReference type="Pfam" id="PF05402">
    <property type="entry name" value="PqqD"/>
    <property type="match status" value="1"/>
</dbReference>
<protein>
    <recommendedName>
        <fullName evidence="1">Microcin J25-processing protein McjB C-terminal domain-containing protein</fullName>
    </recommendedName>
</protein>
<evidence type="ECO:0000313" key="2">
    <source>
        <dbReference type="EMBL" id="MBB6228097.1"/>
    </source>
</evidence>
<dbReference type="NCBIfam" id="NF033537">
    <property type="entry name" value="lasso_biosyn_B2"/>
    <property type="match status" value="1"/>
</dbReference>
<dbReference type="EMBL" id="JACIIV010000015">
    <property type="protein sequence ID" value="MBB6228097.1"/>
    <property type="molecule type" value="Genomic_DNA"/>
</dbReference>
<keyword evidence="3" id="KW-1185">Reference proteome</keyword>
<dbReference type="InterPro" id="IPR032708">
    <property type="entry name" value="McjB_C"/>
</dbReference>
<name>A0A841L659_9SPHN</name>
<comment type="caution">
    <text evidence="2">The sequence shown here is derived from an EMBL/GenBank/DDBJ whole genome shotgun (WGS) entry which is preliminary data.</text>
</comment>